<evidence type="ECO:0000256" key="4">
    <source>
        <dbReference type="SAM" id="SignalP"/>
    </source>
</evidence>
<evidence type="ECO:0000256" key="1">
    <source>
        <dbReference type="ARBA" id="ARBA00022452"/>
    </source>
</evidence>
<keyword evidence="1" id="KW-1134">Transmembrane beta strand</keyword>
<evidence type="ECO:0000313" key="5">
    <source>
        <dbReference type="EMBL" id="KAG7359534.1"/>
    </source>
</evidence>
<feature type="region of interest" description="Disordered" evidence="3">
    <location>
        <begin position="277"/>
        <end position="296"/>
    </location>
</feature>
<dbReference type="PANTHER" id="PTHR12815:SF18">
    <property type="entry name" value="SORTING AND ASSEMBLY MACHINERY COMPONENT 50 HOMOLOG"/>
    <property type="match status" value="1"/>
</dbReference>
<reference evidence="5" key="2">
    <citation type="submission" date="2021-04" db="EMBL/GenBank/DDBJ databases">
        <authorList>
            <person name="Podell S."/>
        </authorList>
    </citation>
    <scope>NUCLEOTIDE SEQUENCE</scope>
    <source>
        <strain evidence="5">Hildebrandi</strain>
    </source>
</reference>
<name>A0A9K3PWC7_9STRA</name>
<feature type="signal peptide" evidence="4">
    <location>
        <begin position="1"/>
        <end position="21"/>
    </location>
</feature>
<evidence type="ECO:0008006" key="7">
    <source>
        <dbReference type="Google" id="ProtNLM"/>
    </source>
</evidence>
<keyword evidence="6" id="KW-1185">Reference proteome</keyword>
<gene>
    <name evidence="5" type="ORF">IV203_034632</name>
</gene>
<feature type="compositionally biased region" description="Basic and acidic residues" evidence="3">
    <location>
        <begin position="467"/>
        <end position="478"/>
    </location>
</feature>
<proteinExistence type="predicted"/>
<sequence>MVSSFAVPILLIFLHLQNGFGFMTPPRPPNGKSHLSGWNSDGGGGLESSPTILVFPRWTCIDAIASEEAAILEGRQNGTNDGELEDVLCRDGGMINTNVSFLCRGGSADAILDGGKAAISRAATFWKSAFDNAISTVKSPFQGLFQSKTQKKEQELLQQLQTMPVKRVIVPNSTVLPVDVVRMAVKRSGLVGSPLRTDRVQEFAKHLKRWYVRKGYVLHSVTGATLKPETATAEITVEEPRVSRRPVDIVFCKEMVVDYDSGELMTFRQYREKKVKELQSSRESGTSRNRGFQRLDRQMEKKDLNTTLVATSGRTKASKIASALKLQPGQPFQWHENRWKKIATSGIFSKILRAGPERTNDGGVCLQVFVMEPPARHLEYGVGKSIWTNSWEGEVDFDWRNIFGGGESFGVLVRRGTKDSSPSVRLRYGDDKFGLEGGYDVELFTDFLGDTPKDVKGEGNTMEASEPEPRTGTDEDNLLHRRGATFRLRNPISPSLVSHSVGSASVERTSTTTGQHESIGSATLTLGPFRTLLPMDGRSSISTTITGGTRLQGISEAVSGTAQEEKSASNIFSASQFKPYSSASATARQVLPIYISSGTNDGRPITLAFQHSISTSTPNLPRHEAKAMGNAAQIRGASPNGPASSTVKGTTELRLPLTVPLLGDGSVVLFGDWFFVQREMGSKFYSKSSIGVGIRKPLQGLPFKYDISYSSDGKLKTMFGLGPDFDA</sequence>
<reference evidence="5" key="1">
    <citation type="journal article" date="2021" name="Sci. Rep.">
        <title>Diploid genomic architecture of Nitzschia inconspicua, an elite biomass production diatom.</title>
        <authorList>
            <person name="Oliver A."/>
            <person name="Podell S."/>
            <person name="Pinowska A."/>
            <person name="Traller J.C."/>
            <person name="Smith S.R."/>
            <person name="McClure R."/>
            <person name="Beliaev A."/>
            <person name="Bohutskyi P."/>
            <person name="Hill E.A."/>
            <person name="Rabines A."/>
            <person name="Zheng H."/>
            <person name="Allen L.Z."/>
            <person name="Kuo A."/>
            <person name="Grigoriev I.V."/>
            <person name="Allen A.E."/>
            <person name="Hazlebeck D."/>
            <person name="Allen E.E."/>
        </authorList>
    </citation>
    <scope>NUCLEOTIDE SEQUENCE</scope>
    <source>
        <strain evidence="5">Hildebrandi</strain>
    </source>
</reference>
<organism evidence="5 6">
    <name type="scientific">Nitzschia inconspicua</name>
    <dbReference type="NCBI Taxonomy" id="303405"/>
    <lineage>
        <taxon>Eukaryota</taxon>
        <taxon>Sar</taxon>
        <taxon>Stramenopiles</taxon>
        <taxon>Ochrophyta</taxon>
        <taxon>Bacillariophyta</taxon>
        <taxon>Bacillariophyceae</taxon>
        <taxon>Bacillariophycidae</taxon>
        <taxon>Bacillariales</taxon>
        <taxon>Bacillariaceae</taxon>
        <taxon>Nitzschia</taxon>
    </lineage>
</organism>
<evidence type="ECO:0000313" key="6">
    <source>
        <dbReference type="Proteomes" id="UP000693970"/>
    </source>
</evidence>
<feature type="compositionally biased region" description="Polar residues" evidence="3">
    <location>
        <begin position="281"/>
        <end position="290"/>
    </location>
</feature>
<feature type="chain" id="PRO_5039953537" description="Bacterial surface antigen (D15) domain-containing protein" evidence="4">
    <location>
        <begin position="22"/>
        <end position="727"/>
    </location>
</feature>
<dbReference type="AlphaFoldDB" id="A0A9K3PWC7"/>
<feature type="region of interest" description="Disordered" evidence="3">
    <location>
        <begin position="452"/>
        <end position="478"/>
    </location>
</feature>
<keyword evidence="1" id="KW-0472">Membrane</keyword>
<protein>
    <recommendedName>
        <fullName evidence="7">Bacterial surface antigen (D15) domain-containing protein</fullName>
    </recommendedName>
</protein>
<dbReference type="Proteomes" id="UP000693970">
    <property type="component" value="Unassembled WGS sequence"/>
</dbReference>
<feature type="region of interest" description="Disordered" evidence="3">
    <location>
        <begin position="497"/>
        <end position="521"/>
    </location>
</feature>
<keyword evidence="4" id="KW-0732">Signal</keyword>
<dbReference type="PANTHER" id="PTHR12815">
    <property type="entry name" value="SORTING AND ASSEMBLY MACHINERY SAMM50 PROTEIN FAMILY MEMBER"/>
    <property type="match status" value="1"/>
</dbReference>
<accession>A0A9K3PWC7</accession>
<dbReference type="OrthoDB" id="40139at2759"/>
<comment type="caution">
    <text evidence="5">The sequence shown here is derived from an EMBL/GenBank/DDBJ whole genome shotgun (WGS) entry which is preliminary data.</text>
</comment>
<dbReference type="InterPro" id="IPR039910">
    <property type="entry name" value="D15-like"/>
</dbReference>
<evidence type="ECO:0000256" key="2">
    <source>
        <dbReference type="ARBA" id="ARBA00022692"/>
    </source>
</evidence>
<keyword evidence="2" id="KW-0812">Transmembrane</keyword>
<evidence type="ECO:0000256" key="3">
    <source>
        <dbReference type="SAM" id="MobiDB-lite"/>
    </source>
</evidence>
<dbReference type="EMBL" id="JAGRRH010000013">
    <property type="protein sequence ID" value="KAG7359534.1"/>
    <property type="molecule type" value="Genomic_DNA"/>
</dbReference>